<reference evidence="3 4" key="1">
    <citation type="journal article" date="2015" name="Sci. Rep.">
        <title>Unraveling adaptation of Pontibacter korlensis to radiation and infertility in desert through complete genome and comparative transcriptomic analysis.</title>
        <authorList>
            <person name="Dai J."/>
            <person name="Dai W."/>
            <person name="Qiu C."/>
            <person name="Yang Z."/>
            <person name="Zhang Y."/>
            <person name="Zhou M."/>
            <person name="Zhang L."/>
            <person name="Fang C."/>
            <person name="Gao Q."/>
            <person name="Yang Q."/>
            <person name="Li X."/>
            <person name="Wang Z."/>
            <person name="Wang Z."/>
            <person name="Jia Z."/>
            <person name="Chen X."/>
        </authorList>
    </citation>
    <scope>NUCLEOTIDE SEQUENCE [LARGE SCALE GENOMIC DNA]</scope>
    <source>
        <strain evidence="3 4">X14-1T</strain>
    </source>
</reference>
<feature type="transmembrane region" description="Helical" evidence="1">
    <location>
        <begin position="157"/>
        <end position="176"/>
    </location>
</feature>
<feature type="transmembrane region" description="Helical" evidence="1">
    <location>
        <begin position="188"/>
        <end position="208"/>
    </location>
</feature>
<evidence type="ECO:0000313" key="3">
    <source>
        <dbReference type="EMBL" id="AKD05523.1"/>
    </source>
</evidence>
<feature type="domain" description="Phosphatidic acid phosphatase type 2/haloperoxidase" evidence="2">
    <location>
        <begin position="114"/>
        <end position="229"/>
    </location>
</feature>
<organism evidence="3 4">
    <name type="scientific">Pontibacter korlensis</name>
    <dbReference type="NCBI Taxonomy" id="400092"/>
    <lineage>
        <taxon>Bacteria</taxon>
        <taxon>Pseudomonadati</taxon>
        <taxon>Bacteroidota</taxon>
        <taxon>Cytophagia</taxon>
        <taxon>Cytophagales</taxon>
        <taxon>Hymenobacteraceae</taxon>
        <taxon>Pontibacter</taxon>
    </lineage>
</organism>
<evidence type="ECO:0000256" key="1">
    <source>
        <dbReference type="SAM" id="Phobius"/>
    </source>
</evidence>
<protein>
    <submittedName>
        <fullName evidence="3">Phosphoesterase</fullName>
    </submittedName>
</protein>
<dbReference type="InterPro" id="IPR036938">
    <property type="entry name" value="PAP2/HPO_sf"/>
</dbReference>
<keyword evidence="1" id="KW-1133">Transmembrane helix</keyword>
<name>A0A0E3ZJW7_9BACT</name>
<evidence type="ECO:0000313" key="4">
    <source>
        <dbReference type="Proteomes" id="UP000033109"/>
    </source>
</evidence>
<gene>
    <name evidence="3" type="ORF">PKOR_04760</name>
</gene>
<dbReference type="AlphaFoldDB" id="A0A0E3ZJW7"/>
<dbReference type="Pfam" id="PF01569">
    <property type="entry name" value="PAP2"/>
    <property type="match status" value="1"/>
</dbReference>
<dbReference type="PATRIC" id="fig|400092.3.peg.1064"/>
<keyword evidence="1" id="KW-0472">Membrane</keyword>
<feature type="transmembrane region" description="Helical" evidence="1">
    <location>
        <begin position="28"/>
        <end position="48"/>
    </location>
</feature>
<dbReference type="STRING" id="400092.PKOR_04760"/>
<accession>A0A0E3ZJW7</accession>
<dbReference type="PANTHER" id="PTHR14969:SF13">
    <property type="entry name" value="AT30094P"/>
    <property type="match status" value="1"/>
</dbReference>
<dbReference type="PANTHER" id="PTHR14969">
    <property type="entry name" value="SPHINGOSINE-1-PHOSPHATE PHOSPHOHYDROLASE"/>
    <property type="match status" value="1"/>
</dbReference>
<dbReference type="SMART" id="SM00014">
    <property type="entry name" value="acidPPc"/>
    <property type="match status" value="1"/>
</dbReference>
<dbReference type="CDD" id="cd03392">
    <property type="entry name" value="PAP2_like_2"/>
    <property type="match status" value="1"/>
</dbReference>
<keyword evidence="4" id="KW-1185">Reference proteome</keyword>
<evidence type="ECO:0000259" key="2">
    <source>
        <dbReference type="SMART" id="SM00014"/>
    </source>
</evidence>
<proteinExistence type="predicted"/>
<dbReference type="InterPro" id="IPR000326">
    <property type="entry name" value="PAP2/HPO"/>
</dbReference>
<sequence>MRQPIVVRLKQRFPRLTAFVAGRFDTTYFIGLPLTLIVFAGLVNMALLSNLTESVIESEWIVTLDKKFTSALFDMRSDRLSQALYTITWLGDQQAVFVIGGVATIAFLLHRHWVSLVAFWLALGGVGLSVRFGKTIISRNRPVADVAYYVAEHFSFPSGHATTAVVLYGMLSYLLYRRLSAFWQRALLVWETIIMIMLVGFSRIYLGVHYLSDVLAGFLLGALWLLVGISIVEVMLYRKIKYNSLHQ</sequence>
<keyword evidence="1" id="KW-0812">Transmembrane</keyword>
<feature type="transmembrane region" description="Helical" evidence="1">
    <location>
        <begin position="83"/>
        <end position="109"/>
    </location>
</feature>
<feature type="transmembrane region" description="Helical" evidence="1">
    <location>
        <begin position="116"/>
        <end position="137"/>
    </location>
</feature>
<dbReference type="Gene3D" id="1.20.144.10">
    <property type="entry name" value="Phosphatidic acid phosphatase type 2/haloperoxidase"/>
    <property type="match status" value="1"/>
</dbReference>
<dbReference type="HOGENOM" id="CLU_072573_3_0_10"/>
<dbReference type="EMBL" id="CP009621">
    <property type="protein sequence ID" value="AKD05523.1"/>
    <property type="molecule type" value="Genomic_DNA"/>
</dbReference>
<dbReference type="Proteomes" id="UP000033109">
    <property type="component" value="Chromosome"/>
</dbReference>
<feature type="transmembrane region" description="Helical" evidence="1">
    <location>
        <begin position="214"/>
        <end position="237"/>
    </location>
</feature>
<dbReference type="SUPFAM" id="SSF48317">
    <property type="entry name" value="Acid phosphatase/Vanadium-dependent haloperoxidase"/>
    <property type="match status" value="1"/>
</dbReference>
<dbReference type="KEGG" id="pko:PKOR_04760"/>